<feature type="compositionally biased region" description="Polar residues" evidence="1">
    <location>
        <begin position="1421"/>
        <end position="1436"/>
    </location>
</feature>
<dbReference type="EMBL" id="JANQDX010000015">
    <property type="protein sequence ID" value="KAL0911318.1"/>
    <property type="molecule type" value="Genomic_DNA"/>
</dbReference>
<proteinExistence type="predicted"/>
<sequence>MNLSYNPFADGSVIKFGKGFEDLQLSVSGPEFTLVPPTEIAEKKPVLEFTLGCGSQTAPVAPKPSVFSRIEQPGQDQKLKSVVIADSSVPFSAPSQFEIGSSSSLPEIMTKTQRRNRNRRMKRRMEKLEKKEHIPPTSPHLSGSRFNPLSTAEGEEDARVIARSTPATNRKAAVKPSEEKEVHIGNMVRAIVRECADSHSQSREGFLRNMKRMISEKIEEETSKQKSVGTRVVSQSRSRNNKRTFKSVAISALTDGYPREPRRSHRKTDSIVLTDSSAKPRGTQYVPRKVSRQLSPSATPPRESRKAQRYSQTHSSPRIDRHHPTVSTTPSHHEVERLEAPNQPPPTSGEKEVWEPKEKATSPIVASPKMPIEEECKEEEKVEIDTVDSMDCERYVPVDPHYISGRSIEEMLGELKESIKNLDDKEALDLEVDQDDMLDDEIADVMMVDTRRSSQEEQVEGVGIQDVVVEEGVAPDLTQRLLQQLKQKDDQITNMGKKIEEMMATMASFQCQGPLPPRAQAESSQPESVQVVGKKQVVEVMEEHQQDLETKASQAKEIKQMEEASQLSFLVDQSSLDSKKLKPQKIFEKKSGTVSAVEKGKQPMKVQVENPPPQFYNQQYQRPQFQPQFQPPFQPQHPPPQYPPPQRPPLWIQPQFNQQRPYLTPDEKRENWEKFNTLIGKTYPFKREALKRIFKNLLKKPDFKLPAPRRPEEVGKSDQPNYCLYHQMLGHQLEDCVTFKEWLDRNMKLGAVVIPKEYLVDPGQGSAKCVTGEHIVPTCPSDSDSTWDIVLSRSSKKLLNKLYSSSLQESSGAQKPLQVDLIVPEDSIEMTPPSELKEARVSQAPIVQKKEDTSVCFVSSSSVVRDVSSSKVVFSADGEAMILNPLTLDDFCFVLRDDMKSMEKDSVYILSISDSDVTDDLKNTSKNDSLNDQFNFEELKHSLGYHSDSDVLALDLQGTPICIEAEMSDSENVTELKPELAKVEVDGPLITSSEEIVEIKLRSGKVLAPQASSGDKGKQIVDEPESSLPPQLIPLQGPVESGMPKKNEKEKEEKKDEEYPCLENSVRWHPVPPSQRGGRMTQWGRGRGRGSQNYEGAIYENIQKQTPTIHIDLESDSEDESYVLKGENINKRPKFEIPLEHDSDEDKIQANIEDDSGLSTYEKLKGYAKTLALTPLSQDSLAGLTVKVSPALSDDCKTAKFIPSTSKNIETDVNIDDPFMNEIVELPFDWYPYGVKNLIEQGGLDSHKVQLTHDFDLPLSLICEPSLPFIRTKGEPSQKSGIHSHSSNRRSSSLSGSLSIFFRKNSLFSIRQGRTNASPILSPDPSPNRTQQEERTPLRQVPDAACSPSVCSFSIRQGRTNCSPPFPLHFAIPSPVSHSRSLSVRTQQVETAPTSLIPDSQRATRPSGSLIHEEIPAFVSSWSSHTATEQETSRSPRLQARRGPFLPLPTPPAARRCLHSRETTPQQLLSPVRPQGRLNREVLTEAYLSGFSLFAQS</sequence>
<feature type="region of interest" description="Disordered" evidence="1">
    <location>
        <begin position="1314"/>
        <end position="1341"/>
    </location>
</feature>
<gene>
    <name evidence="2" type="ORF">M5K25_019451</name>
</gene>
<dbReference type="Proteomes" id="UP001552299">
    <property type="component" value="Unassembled WGS sequence"/>
</dbReference>
<feature type="compositionally biased region" description="Polar residues" evidence="1">
    <location>
        <begin position="139"/>
        <end position="150"/>
    </location>
</feature>
<feature type="compositionally biased region" description="Basic and acidic residues" evidence="1">
    <location>
        <begin position="1043"/>
        <end position="1058"/>
    </location>
</feature>
<feature type="region of interest" description="Disordered" evidence="1">
    <location>
        <begin position="626"/>
        <end position="648"/>
    </location>
</feature>
<feature type="region of interest" description="Disordered" evidence="1">
    <location>
        <begin position="1273"/>
        <end position="1293"/>
    </location>
</feature>
<evidence type="ECO:0000256" key="1">
    <source>
        <dbReference type="SAM" id="MobiDB-lite"/>
    </source>
</evidence>
<feature type="region of interest" description="Disordered" evidence="1">
    <location>
        <begin position="218"/>
        <end position="380"/>
    </location>
</feature>
<comment type="caution">
    <text evidence="2">The sequence shown here is derived from an EMBL/GenBank/DDBJ whole genome shotgun (WGS) entry which is preliminary data.</text>
</comment>
<keyword evidence="3" id="KW-1185">Reference proteome</keyword>
<accession>A0ABD0UF70</accession>
<organism evidence="2 3">
    <name type="scientific">Dendrobium thyrsiflorum</name>
    <name type="common">Pinecone-like raceme dendrobium</name>
    <name type="synonym">Orchid</name>
    <dbReference type="NCBI Taxonomy" id="117978"/>
    <lineage>
        <taxon>Eukaryota</taxon>
        <taxon>Viridiplantae</taxon>
        <taxon>Streptophyta</taxon>
        <taxon>Embryophyta</taxon>
        <taxon>Tracheophyta</taxon>
        <taxon>Spermatophyta</taxon>
        <taxon>Magnoliopsida</taxon>
        <taxon>Liliopsida</taxon>
        <taxon>Asparagales</taxon>
        <taxon>Orchidaceae</taxon>
        <taxon>Epidendroideae</taxon>
        <taxon>Malaxideae</taxon>
        <taxon>Dendrobiinae</taxon>
        <taxon>Dendrobium</taxon>
    </lineage>
</organism>
<feature type="compositionally biased region" description="Pro residues" evidence="1">
    <location>
        <begin position="629"/>
        <end position="648"/>
    </location>
</feature>
<feature type="compositionally biased region" description="Basic and acidic residues" evidence="1">
    <location>
        <begin position="371"/>
        <end position="380"/>
    </location>
</feature>
<protein>
    <submittedName>
        <fullName evidence="2">Uncharacterized protein</fullName>
    </submittedName>
</protein>
<reference evidence="2 3" key="1">
    <citation type="journal article" date="2024" name="Plant Biotechnol. J.">
        <title>Dendrobium thyrsiflorum genome and its molecular insights into genes involved in important horticultural traits.</title>
        <authorList>
            <person name="Chen B."/>
            <person name="Wang J.Y."/>
            <person name="Zheng P.J."/>
            <person name="Li K.L."/>
            <person name="Liang Y.M."/>
            <person name="Chen X.F."/>
            <person name="Zhang C."/>
            <person name="Zhao X."/>
            <person name="He X."/>
            <person name="Zhang G.Q."/>
            <person name="Liu Z.J."/>
            <person name="Xu Q."/>
        </authorList>
    </citation>
    <scope>NUCLEOTIDE SEQUENCE [LARGE SCALE GENOMIC DNA]</scope>
    <source>
        <strain evidence="2">GZMU011</strain>
    </source>
</reference>
<feature type="region of interest" description="Disordered" evidence="1">
    <location>
        <begin position="1007"/>
        <end position="1088"/>
    </location>
</feature>
<name>A0ABD0UF70_DENTH</name>
<feature type="compositionally biased region" description="Polar residues" evidence="1">
    <location>
        <begin position="225"/>
        <end position="238"/>
    </location>
</feature>
<feature type="compositionally biased region" description="Low complexity" evidence="1">
    <location>
        <begin position="1280"/>
        <end position="1293"/>
    </location>
</feature>
<feature type="region of interest" description="Disordered" evidence="1">
    <location>
        <begin position="1421"/>
        <end position="1455"/>
    </location>
</feature>
<evidence type="ECO:0000313" key="2">
    <source>
        <dbReference type="EMBL" id="KAL0911318.1"/>
    </source>
</evidence>
<feature type="region of interest" description="Disordered" evidence="1">
    <location>
        <begin position="129"/>
        <end position="178"/>
    </location>
</feature>
<evidence type="ECO:0000313" key="3">
    <source>
        <dbReference type="Proteomes" id="UP001552299"/>
    </source>
</evidence>
<feature type="compositionally biased region" description="Basic and acidic residues" evidence="1">
    <location>
        <begin position="349"/>
        <end position="360"/>
    </location>
</feature>